<keyword evidence="2" id="KW-1185">Reference proteome</keyword>
<accession>A0A4C1VBC0</accession>
<reference evidence="1 2" key="1">
    <citation type="journal article" date="2019" name="Commun. Biol.">
        <title>The bagworm genome reveals a unique fibroin gene that provides high tensile strength.</title>
        <authorList>
            <person name="Kono N."/>
            <person name="Nakamura H."/>
            <person name="Ohtoshi R."/>
            <person name="Tomita M."/>
            <person name="Numata K."/>
            <person name="Arakawa K."/>
        </authorList>
    </citation>
    <scope>NUCLEOTIDE SEQUENCE [LARGE SCALE GENOMIC DNA]</scope>
</reference>
<organism evidence="1 2">
    <name type="scientific">Eumeta variegata</name>
    <name type="common">Bagworm moth</name>
    <name type="synonym">Eumeta japonica</name>
    <dbReference type="NCBI Taxonomy" id="151549"/>
    <lineage>
        <taxon>Eukaryota</taxon>
        <taxon>Metazoa</taxon>
        <taxon>Ecdysozoa</taxon>
        <taxon>Arthropoda</taxon>
        <taxon>Hexapoda</taxon>
        <taxon>Insecta</taxon>
        <taxon>Pterygota</taxon>
        <taxon>Neoptera</taxon>
        <taxon>Endopterygota</taxon>
        <taxon>Lepidoptera</taxon>
        <taxon>Glossata</taxon>
        <taxon>Ditrysia</taxon>
        <taxon>Tineoidea</taxon>
        <taxon>Psychidae</taxon>
        <taxon>Oiketicinae</taxon>
        <taxon>Eumeta</taxon>
    </lineage>
</organism>
<evidence type="ECO:0000313" key="2">
    <source>
        <dbReference type="Proteomes" id="UP000299102"/>
    </source>
</evidence>
<dbReference type="OrthoDB" id="411823at2759"/>
<name>A0A4C1VBC0_EUMVA</name>
<evidence type="ECO:0000313" key="1">
    <source>
        <dbReference type="EMBL" id="GBP35557.1"/>
    </source>
</evidence>
<dbReference type="Proteomes" id="UP000299102">
    <property type="component" value="Unassembled WGS sequence"/>
</dbReference>
<gene>
    <name evidence="1" type="ORF">EVAR_17419_1</name>
</gene>
<dbReference type="AlphaFoldDB" id="A0A4C1VBC0"/>
<dbReference type="EMBL" id="BGZK01000305">
    <property type="protein sequence ID" value="GBP35557.1"/>
    <property type="molecule type" value="Genomic_DNA"/>
</dbReference>
<comment type="caution">
    <text evidence="1">The sequence shown here is derived from an EMBL/GenBank/DDBJ whole genome shotgun (WGS) entry which is preliminary data.</text>
</comment>
<protein>
    <submittedName>
        <fullName evidence="1">Uncharacterized protein</fullName>
    </submittedName>
</protein>
<sequence>MWQDRYQSSSTGELTIRFFPNVEETFRVVRDSRLTPPQVQILTKYGVIASCLHRFHLKDDLGCECDAELIRHHQNSTETIISLSSASPSFSCSSLSA</sequence>
<proteinExistence type="predicted"/>